<name>A0A2Y9BTZ1_9MICO</name>
<proteinExistence type="predicted"/>
<sequence length="335" mass="35305">MNRPLVVLRCDGGGTYGVGHVMRQLALADELRARGVSVQVWGTLTDTPWLVDLLADRQLAVRSVPADPRALRDAALDAGASALVLDGYHLDPTTGATLRAADLPVLAMVDYSFGTEQDADLYVDQNLGAQPHSPRALAGIQYALFRDDVLALRRNTASPAAPSAAHRVLAVFGGTDPYAAAPVVVPALMDTALPLRITAVAARAEIASALRSLPVRDGQELRVVPSTPQLAALAADSDLVVSASGSSVWEFLCLGIPTALVCVVDNQQAGYDEAVRREVVAGLGHLDSFDRAAAATTLRSLLDQTDRRTALAARGQQLVDGRGRQRVADALLSLI</sequence>
<dbReference type="EMBL" id="UESZ01000001">
    <property type="protein sequence ID" value="SSA34862.1"/>
    <property type="molecule type" value="Genomic_DNA"/>
</dbReference>
<accession>A0A2Y9BTZ1</accession>
<dbReference type="SUPFAM" id="SSF53756">
    <property type="entry name" value="UDP-Glycosyltransferase/glycogen phosphorylase"/>
    <property type="match status" value="1"/>
</dbReference>
<protein>
    <submittedName>
        <fullName evidence="1">Spore coat polysaccharide biosynthesis protein SpsG, predicted glycosyltransferase</fullName>
    </submittedName>
</protein>
<dbReference type="Gene3D" id="3.40.50.11190">
    <property type="match status" value="1"/>
</dbReference>
<dbReference type="AlphaFoldDB" id="A0A2Y9BTZ1"/>
<dbReference type="Gene3D" id="3.40.50.2000">
    <property type="entry name" value="Glycogen Phosphorylase B"/>
    <property type="match status" value="1"/>
</dbReference>
<gene>
    <name evidence="1" type="ORF">SAMN04489750_2192</name>
</gene>
<dbReference type="PANTHER" id="PTHR21015:SF22">
    <property type="entry name" value="GLYCOSYLTRANSFERASE"/>
    <property type="match status" value="1"/>
</dbReference>
<evidence type="ECO:0000313" key="1">
    <source>
        <dbReference type="EMBL" id="SSA34862.1"/>
    </source>
</evidence>
<dbReference type="OrthoDB" id="9805604at2"/>
<evidence type="ECO:0000313" key="2">
    <source>
        <dbReference type="Proteomes" id="UP000250028"/>
    </source>
</evidence>
<reference evidence="2" key="1">
    <citation type="submission" date="2016-10" db="EMBL/GenBank/DDBJ databases">
        <authorList>
            <person name="Varghese N."/>
            <person name="Submissions S."/>
        </authorList>
    </citation>
    <scope>NUCLEOTIDE SEQUENCE [LARGE SCALE GENOMIC DNA]</scope>
    <source>
        <strain evidence="2">DSM 22951</strain>
    </source>
</reference>
<organism evidence="1 2">
    <name type="scientific">Branchiibius hedensis</name>
    <dbReference type="NCBI Taxonomy" id="672460"/>
    <lineage>
        <taxon>Bacteria</taxon>
        <taxon>Bacillati</taxon>
        <taxon>Actinomycetota</taxon>
        <taxon>Actinomycetes</taxon>
        <taxon>Micrococcales</taxon>
        <taxon>Dermacoccaceae</taxon>
        <taxon>Branchiibius</taxon>
    </lineage>
</organism>
<dbReference type="PANTHER" id="PTHR21015">
    <property type="entry name" value="UDP-N-ACETYLGLUCOSAMINE--N-ACETYLMURAMYL-(PENTAPEPTIDE) PYROPHOSPHORYL-UNDECAPRENOL N-ACETYLGLUCOSAMINE TRANSFERASE 1"/>
    <property type="match status" value="1"/>
</dbReference>
<dbReference type="GO" id="GO:0016757">
    <property type="term" value="F:glycosyltransferase activity"/>
    <property type="evidence" value="ECO:0007669"/>
    <property type="project" value="TreeGrafter"/>
</dbReference>
<dbReference type="Proteomes" id="UP000250028">
    <property type="component" value="Unassembled WGS sequence"/>
</dbReference>
<keyword evidence="2" id="KW-1185">Reference proteome</keyword>
<keyword evidence="1" id="KW-0808">Transferase</keyword>
<dbReference type="RefSeq" id="WP_109685752.1">
    <property type="nucleotide sequence ID" value="NZ_QGDN01000001.1"/>
</dbReference>